<evidence type="ECO:0000313" key="6">
    <source>
        <dbReference type="Proteomes" id="UP001247581"/>
    </source>
</evidence>
<dbReference type="Proteomes" id="UP001223829">
    <property type="component" value="Unassembled WGS sequence"/>
</dbReference>
<reference evidence="5" key="5">
    <citation type="submission" date="2023-10" db="EMBL/GenBank/DDBJ databases">
        <title>Draft Genome Sequence of a Shiga toxin-producing Escherichia coli strain from deer meat showing an IS-element integration in the B-subunit of the Shiga toxin Stx2b gene.</title>
        <authorList>
            <person name="Projahn M."/>
            <person name="Borowiak M."/>
        </authorList>
    </citation>
    <scope>NUCLEOTIDE SEQUENCE</scope>
    <source>
        <strain evidence="5">BfR-EC-18960</strain>
    </source>
</reference>
<proteinExistence type="predicted"/>
<dbReference type="AlphaFoldDB" id="A0A9X1EHD4"/>
<sequence length="22" mass="2428">MNLLVRCAGKIPALALTWTCRP</sequence>
<dbReference type="Proteomes" id="UP001211064">
    <property type="component" value="Unassembled WGS sequence"/>
</dbReference>
<dbReference type="EMBL" id="JAWPMK010000001">
    <property type="protein sequence ID" value="MDW9348305.1"/>
    <property type="molecule type" value="Genomic_DNA"/>
</dbReference>
<evidence type="ECO:0000313" key="4">
    <source>
        <dbReference type="EMBL" id="MDR6044518.1"/>
    </source>
</evidence>
<organism evidence="4 6">
    <name type="scientific">Escherichia coli</name>
    <dbReference type="NCBI Taxonomy" id="562"/>
    <lineage>
        <taxon>Bacteria</taxon>
        <taxon>Pseudomonadati</taxon>
        <taxon>Pseudomonadota</taxon>
        <taxon>Gammaproteobacteria</taxon>
        <taxon>Enterobacterales</taxon>
        <taxon>Enterobacteriaceae</taxon>
        <taxon>Escherichia</taxon>
    </lineage>
</organism>
<reference evidence="4 6" key="1">
    <citation type="submission" date="2022-07" db="EMBL/GenBank/DDBJ databases">
        <title>The wastewater resistome of Residential Aged Care Facilities indicates a role of antimicrobial stewardship in reducing resistance.</title>
        <authorList>
            <person name="Sapula S."/>
            <person name="Hart B.J."/>
            <person name="Henrietta V."/>
            <person name="Amsalu A."/>
            <person name="Jon W."/>
            <person name="Siderius N."/>
            <person name="Nguyen L."/>
            <person name="Turnidge J."/>
            <person name="Gerber C."/>
        </authorList>
    </citation>
    <scope>NUCLEOTIDE SEQUENCE [LARGE SCALE GENOMIC DNA]</scope>
    <source>
        <strain evidence="4 6">ECA685</strain>
    </source>
</reference>
<evidence type="ECO:0000313" key="2">
    <source>
        <dbReference type="EMBL" id="MDA4180280.1"/>
    </source>
</evidence>
<evidence type="ECO:0000313" key="5">
    <source>
        <dbReference type="EMBL" id="MDW9348305.1"/>
    </source>
</evidence>
<reference evidence="3" key="3">
    <citation type="submission" date="2023-05" db="EMBL/GenBank/DDBJ databases">
        <title>Efficient inhibition of multidrug-resistant Escherichia coli by a new antibiotic combination.</title>
        <authorList>
            <person name="Lin T."/>
        </authorList>
    </citation>
    <scope>NUCLEOTIDE SEQUENCE</scope>
    <source>
        <strain evidence="3">YmmD45</strain>
    </source>
</reference>
<comment type="caution">
    <text evidence="4">The sequence shown here is derived from an EMBL/GenBank/DDBJ whole genome shotgun (WGS) entry which is preliminary data.</text>
</comment>
<accession>A0A9X1EHD4</accession>
<evidence type="ECO:0000313" key="3">
    <source>
        <dbReference type="EMBL" id="MDK2693325.1"/>
    </source>
</evidence>
<evidence type="ECO:0000313" key="1">
    <source>
        <dbReference type="EMBL" id="MCV5623984.1"/>
    </source>
</evidence>
<dbReference type="Proteomes" id="UP001208624">
    <property type="component" value="Unassembled WGS sequence"/>
</dbReference>
<reference evidence="1" key="4">
    <citation type="submission" date="2023-06" db="EMBL/GenBank/DDBJ databases">
        <title>Deciphering the underlying mechanisms mediating the transmission of blaNDM gene from human to animals in China.</title>
        <authorList>
            <person name="Chen K."/>
            <person name="Chen S."/>
        </authorList>
    </citation>
    <scope>NUCLEOTIDE SEQUENCE</scope>
    <source>
        <strain evidence="1">1199</strain>
    </source>
</reference>
<gene>
    <name evidence="4" type="primary">yncP</name>
    <name evidence="4" type="ORF">NQD80_01640</name>
    <name evidence="2" type="ORF">NY836_23500</name>
    <name evidence="1" type="ORF">OFN31_19755</name>
    <name evidence="3" type="ORF">QO046_02715</name>
    <name evidence="5" type="ORF">R8G00_01320</name>
</gene>
<reference evidence="2" key="2">
    <citation type="submission" date="2022-08" db="EMBL/GenBank/DDBJ databases">
        <title>Genome sequencing of human pathogens.</title>
        <authorList>
            <person name="Cao X."/>
        </authorList>
    </citation>
    <scope>NUCLEOTIDE SEQUENCE</scope>
    <source>
        <strain evidence="2">EC16126</strain>
    </source>
</reference>
<dbReference type="GeneID" id="93779409"/>
<dbReference type="Proteomes" id="UP001247581">
    <property type="component" value="Unassembled WGS sequence"/>
</dbReference>
<dbReference type="Proteomes" id="UP001271591">
    <property type="component" value="Unassembled WGS sequence"/>
</dbReference>
<dbReference type="RefSeq" id="WP_212591405.1">
    <property type="nucleotide sequence ID" value="NZ_AP017610.1"/>
</dbReference>
<dbReference type="EMBL" id="JANIDP010000003">
    <property type="protein sequence ID" value="MDR6044518.1"/>
    <property type="molecule type" value="Genomic_DNA"/>
</dbReference>
<dbReference type="EMBL" id="JAOVKC010000027">
    <property type="protein sequence ID" value="MCV5623984.1"/>
    <property type="molecule type" value="Genomic_DNA"/>
</dbReference>
<dbReference type="EMBL" id="JASMQD010000001">
    <property type="protein sequence ID" value="MDK2693325.1"/>
    <property type="molecule type" value="Genomic_DNA"/>
</dbReference>
<protein>
    <submittedName>
        <fullName evidence="4">Protein YncP</fullName>
    </submittedName>
</protein>
<dbReference type="EMBL" id="JANWOR010000658">
    <property type="protein sequence ID" value="MDA4180280.1"/>
    <property type="molecule type" value="Genomic_DNA"/>
</dbReference>
<name>A0A9X1EHD4_ECOLX</name>